<evidence type="ECO:0000313" key="1">
    <source>
        <dbReference type="EMBL" id="KAF0766170.1"/>
    </source>
</evidence>
<organism evidence="1 2">
    <name type="scientific">Aphis craccivora</name>
    <name type="common">Cowpea aphid</name>
    <dbReference type="NCBI Taxonomy" id="307492"/>
    <lineage>
        <taxon>Eukaryota</taxon>
        <taxon>Metazoa</taxon>
        <taxon>Ecdysozoa</taxon>
        <taxon>Arthropoda</taxon>
        <taxon>Hexapoda</taxon>
        <taxon>Insecta</taxon>
        <taxon>Pterygota</taxon>
        <taxon>Neoptera</taxon>
        <taxon>Paraneoptera</taxon>
        <taxon>Hemiptera</taxon>
        <taxon>Sternorrhyncha</taxon>
        <taxon>Aphidomorpha</taxon>
        <taxon>Aphidoidea</taxon>
        <taxon>Aphididae</taxon>
        <taxon>Aphidini</taxon>
        <taxon>Aphis</taxon>
        <taxon>Aphis</taxon>
    </lineage>
</organism>
<dbReference type="Proteomes" id="UP000478052">
    <property type="component" value="Unassembled WGS sequence"/>
</dbReference>
<sequence>MHVEENVDDPIENHLSSSSFILEVVSMDSPFPQAAQTGKNCHPNYLFRLLTHKSSLNLHRPTVHNVQNTITSYLPRPVGASRRTLINQQVLKTIVKEYYLFSIVEDKEIVKLLIMLNPRITYHYLKNELLKVIKEWGLENRISACISENASNISKVIYANGGMYTVLLIV</sequence>
<keyword evidence="2" id="KW-1185">Reference proteome</keyword>
<name>A0A6G0Z793_APHCR</name>
<dbReference type="EMBL" id="VUJU01001251">
    <property type="protein sequence ID" value="KAF0766170.1"/>
    <property type="molecule type" value="Genomic_DNA"/>
</dbReference>
<accession>A0A6G0Z793</accession>
<comment type="caution">
    <text evidence="1">The sequence shown here is derived from an EMBL/GenBank/DDBJ whole genome shotgun (WGS) entry which is preliminary data.</text>
</comment>
<protein>
    <submittedName>
        <fullName evidence="1">Zinc finger BED domain-containing protein 1-like</fullName>
    </submittedName>
</protein>
<proteinExistence type="predicted"/>
<dbReference type="AlphaFoldDB" id="A0A6G0Z793"/>
<evidence type="ECO:0000313" key="2">
    <source>
        <dbReference type="Proteomes" id="UP000478052"/>
    </source>
</evidence>
<gene>
    <name evidence="1" type="ORF">FWK35_00005523</name>
</gene>
<reference evidence="1 2" key="1">
    <citation type="submission" date="2019-08" db="EMBL/GenBank/DDBJ databases">
        <title>Whole genome of Aphis craccivora.</title>
        <authorList>
            <person name="Voronova N.V."/>
            <person name="Shulinski R.S."/>
            <person name="Bandarenka Y.V."/>
            <person name="Zhorov D.G."/>
            <person name="Warner D."/>
        </authorList>
    </citation>
    <scope>NUCLEOTIDE SEQUENCE [LARGE SCALE GENOMIC DNA]</scope>
    <source>
        <strain evidence="1">180601</strain>
        <tissue evidence="1">Whole Body</tissue>
    </source>
</reference>